<feature type="binding site" evidence="9">
    <location>
        <begin position="190"/>
        <end position="194"/>
    </location>
    <ligand>
        <name>GTP</name>
        <dbReference type="ChEBI" id="CHEBI:37565"/>
    </ligand>
</feature>
<dbReference type="Pfam" id="PF01926">
    <property type="entry name" value="MMR_HSR1"/>
    <property type="match status" value="1"/>
</dbReference>
<keyword evidence="14" id="KW-1185">Reference proteome</keyword>
<evidence type="ECO:0000259" key="12">
    <source>
        <dbReference type="PROSITE" id="PS51883"/>
    </source>
</evidence>
<dbReference type="NCBIfam" id="TIGR02729">
    <property type="entry name" value="Obg_CgtA"/>
    <property type="match status" value="1"/>
</dbReference>
<feature type="binding site" evidence="9">
    <location>
        <begin position="212"/>
        <end position="215"/>
    </location>
    <ligand>
        <name>GTP</name>
        <dbReference type="ChEBI" id="CHEBI:37565"/>
    </ligand>
</feature>
<gene>
    <name evidence="9" type="primary">obg</name>
    <name evidence="13" type="ORF">DCCM_3988</name>
</gene>
<evidence type="ECO:0000313" key="14">
    <source>
        <dbReference type="Proteomes" id="UP000239549"/>
    </source>
</evidence>
<evidence type="ECO:0000256" key="4">
    <source>
        <dbReference type="ARBA" id="ARBA00022723"/>
    </source>
</evidence>
<dbReference type="Gene3D" id="3.40.50.300">
    <property type="entry name" value="P-loop containing nucleotide triphosphate hydrolases"/>
    <property type="match status" value="1"/>
</dbReference>
<dbReference type="InterPro" id="IPR014100">
    <property type="entry name" value="GTP-bd_Obg/CgtA"/>
</dbReference>
<comment type="subcellular location">
    <subcellularLocation>
        <location evidence="9">Cytoplasm</location>
    </subcellularLocation>
</comment>
<keyword evidence="8 9" id="KW-0342">GTP-binding</keyword>
<dbReference type="PRINTS" id="PR00326">
    <property type="entry name" value="GTP1OBG"/>
</dbReference>
<dbReference type="NCBIfam" id="NF008954">
    <property type="entry name" value="PRK12296.1"/>
    <property type="match status" value="1"/>
</dbReference>
<evidence type="ECO:0000256" key="1">
    <source>
        <dbReference type="ARBA" id="ARBA00001946"/>
    </source>
</evidence>
<evidence type="ECO:0000256" key="9">
    <source>
        <dbReference type="HAMAP-Rule" id="MF_01454"/>
    </source>
</evidence>
<dbReference type="PROSITE" id="PS51881">
    <property type="entry name" value="OCT"/>
    <property type="match status" value="1"/>
</dbReference>
<keyword evidence="6 9" id="KW-0378">Hydrolase</keyword>
<feature type="domain" description="Obg" evidence="12">
    <location>
        <begin position="1"/>
        <end position="158"/>
    </location>
</feature>
<evidence type="ECO:0000256" key="3">
    <source>
        <dbReference type="ARBA" id="ARBA00022490"/>
    </source>
</evidence>
<comment type="cofactor">
    <cofactor evidence="1 9">
        <name>Mg(2+)</name>
        <dbReference type="ChEBI" id="CHEBI:18420"/>
    </cofactor>
</comment>
<protein>
    <recommendedName>
        <fullName evidence="9">GTPase Obg</fullName>
        <ecNumber evidence="9">3.6.5.-</ecNumber>
    </recommendedName>
    <alternativeName>
        <fullName evidence="9">GTP-binding protein Obg</fullName>
    </alternativeName>
</protein>
<dbReference type="EMBL" id="BFAV01000153">
    <property type="protein sequence ID" value="GBF34868.1"/>
    <property type="molecule type" value="Genomic_DNA"/>
</dbReference>
<feature type="binding site" evidence="9">
    <location>
        <begin position="282"/>
        <end position="285"/>
    </location>
    <ligand>
        <name>GTP</name>
        <dbReference type="ChEBI" id="CHEBI:37565"/>
    </ligand>
</feature>
<dbReference type="HAMAP" id="MF_01454">
    <property type="entry name" value="GTPase_Obg"/>
    <property type="match status" value="1"/>
</dbReference>
<dbReference type="GO" id="GO:0005525">
    <property type="term" value="F:GTP binding"/>
    <property type="evidence" value="ECO:0007669"/>
    <property type="project" value="UniProtKB-UniRule"/>
</dbReference>
<dbReference type="InterPro" id="IPR036726">
    <property type="entry name" value="GTP1_OBG_dom_sf"/>
</dbReference>
<sequence length="422" mass="46357">MFYDKAKIFVKAGDGGNGCVAFRREKYVPDGGPWGGDGGRGGSVVLIADEGLRTLVDFRYHSHYKAGRGQHGMGKNMHGRSGEDLRLRVPVGTLVRDADTGRKIADLVQNGQEAVVAGGGRGGRGNVRFVTLNNKAPKMAEKGEPGEECWLQLELKLLADVGLVGFPNAGKSTIISRVSAARPKIADYPFTTLVPNLGVVRIDGDRSFVMADIPGLIEGAHAGAGLGHEFLRHTERTRILVHVLDMAGTEGRDPLQDFEIINREIKLYDPRLAARPMVVAANKTDLPEARANLERLERELAGKFEIYPVSAITGQGLDKLLFRLADMLEQIPPDTGEEVEEEPEVLHQAAPRFTIQRDGGAFMVEGREIERHLAMTDVQNEEAMERLQRIMAVMGIDNALRRAGAREGDTVRIKNYEFEFVE</sequence>
<dbReference type="SUPFAM" id="SSF82051">
    <property type="entry name" value="Obg GTP-binding protein N-terminal domain"/>
    <property type="match status" value="1"/>
</dbReference>
<dbReference type="PROSITE" id="PS51883">
    <property type="entry name" value="OBG"/>
    <property type="match status" value="1"/>
</dbReference>
<dbReference type="PIRSF" id="PIRSF002401">
    <property type="entry name" value="GTP_bd_Obg/CgtA"/>
    <property type="match status" value="1"/>
</dbReference>
<feature type="domain" description="OCT" evidence="11">
    <location>
        <begin position="337"/>
        <end position="422"/>
    </location>
</feature>
<dbReference type="InterPro" id="IPR006074">
    <property type="entry name" value="GTP1-OBG_CS"/>
</dbReference>
<dbReference type="FunFam" id="2.70.210.12:FF:000001">
    <property type="entry name" value="GTPase Obg"/>
    <property type="match status" value="1"/>
</dbReference>
<keyword evidence="7 9" id="KW-0460">Magnesium</keyword>
<dbReference type="RefSeq" id="WP_104373034.1">
    <property type="nucleotide sequence ID" value="NZ_BFAV01000153.1"/>
</dbReference>
<evidence type="ECO:0000259" key="10">
    <source>
        <dbReference type="PROSITE" id="PS51710"/>
    </source>
</evidence>
<comment type="caution">
    <text evidence="13">The sequence shown here is derived from an EMBL/GenBank/DDBJ whole genome shotgun (WGS) entry which is preliminary data.</text>
</comment>
<dbReference type="InterPro" id="IPR015349">
    <property type="entry name" value="OCT_dom"/>
</dbReference>
<evidence type="ECO:0000256" key="2">
    <source>
        <dbReference type="ARBA" id="ARBA00007699"/>
    </source>
</evidence>
<dbReference type="InterPro" id="IPR036346">
    <property type="entry name" value="GTP-bd_prot_GTP1/OBG_C_sf"/>
</dbReference>
<evidence type="ECO:0000256" key="7">
    <source>
        <dbReference type="ARBA" id="ARBA00022842"/>
    </source>
</evidence>
<dbReference type="InterPro" id="IPR027417">
    <property type="entry name" value="P-loop_NTPase"/>
</dbReference>
<dbReference type="Proteomes" id="UP000239549">
    <property type="component" value="Unassembled WGS sequence"/>
</dbReference>
<evidence type="ECO:0000313" key="13">
    <source>
        <dbReference type="EMBL" id="GBF34868.1"/>
    </source>
</evidence>
<dbReference type="Gene3D" id="2.70.210.12">
    <property type="entry name" value="GTP1/OBG domain"/>
    <property type="match status" value="1"/>
</dbReference>
<dbReference type="InterPro" id="IPR006073">
    <property type="entry name" value="GTP-bd"/>
</dbReference>
<dbReference type="GO" id="GO:0003924">
    <property type="term" value="F:GTPase activity"/>
    <property type="evidence" value="ECO:0007669"/>
    <property type="project" value="UniProtKB-UniRule"/>
</dbReference>
<dbReference type="Pfam" id="PF09269">
    <property type="entry name" value="DUF1967"/>
    <property type="match status" value="1"/>
</dbReference>
<comment type="subunit">
    <text evidence="9">Monomer.</text>
</comment>
<dbReference type="PROSITE" id="PS00905">
    <property type="entry name" value="GTP1_OBG"/>
    <property type="match status" value="1"/>
</dbReference>
<dbReference type="NCBIfam" id="NF008955">
    <property type="entry name" value="PRK12297.1"/>
    <property type="match status" value="1"/>
</dbReference>
<dbReference type="PROSITE" id="PS51710">
    <property type="entry name" value="G_OBG"/>
    <property type="match status" value="1"/>
</dbReference>
<dbReference type="NCBIfam" id="TIGR03595">
    <property type="entry name" value="Obg_CgtA_exten"/>
    <property type="match status" value="1"/>
</dbReference>
<dbReference type="PANTHER" id="PTHR11702:SF31">
    <property type="entry name" value="MITOCHONDRIAL RIBOSOME-ASSOCIATED GTPASE 2"/>
    <property type="match status" value="1"/>
</dbReference>
<dbReference type="Pfam" id="PF01018">
    <property type="entry name" value="GTP1_OBG"/>
    <property type="match status" value="1"/>
</dbReference>
<dbReference type="GO" id="GO:0000287">
    <property type="term" value="F:magnesium ion binding"/>
    <property type="evidence" value="ECO:0007669"/>
    <property type="project" value="InterPro"/>
</dbReference>
<dbReference type="NCBIfam" id="NF008956">
    <property type="entry name" value="PRK12299.1"/>
    <property type="match status" value="1"/>
</dbReference>
<dbReference type="PANTHER" id="PTHR11702">
    <property type="entry name" value="DEVELOPMENTALLY REGULATED GTP-BINDING PROTEIN-RELATED"/>
    <property type="match status" value="1"/>
</dbReference>
<dbReference type="SUPFAM" id="SSF102741">
    <property type="entry name" value="Obg GTP-binding protein C-terminal domain"/>
    <property type="match status" value="1"/>
</dbReference>
<feature type="binding site" evidence="9">
    <location>
        <position position="192"/>
    </location>
    <ligand>
        <name>Mg(2+)</name>
        <dbReference type="ChEBI" id="CHEBI:18420"/>
    </ligand>
</feature>
<keyword evidence="5 9" id="KW-0547">Nucleotide-binding</keyword>
<evidence type="ECO:0000259" key="11">
    <source>
        <dbReference type="PROSITE" id="PS51881"/>
    </source>
</evidence>
<dbReference type="GO" id="GO:0042254">
    <property type="term" value="P:ribosome biogenesis"/>
    <property type="evidence" value="ECO:0007669"/>
    <property type="project" value="UniProtKB-UniRule"/>
</dbReference>
<evidence type="ECO:0000256" key="6">
    <source>
        <dbReference type="ARBA" id="ARBA00022801"/>
    </source>
</evidence>
<comment type="similarity">
    <text evidence="2 9">Belongs to the TRAFAC class OBG-HflX-like GTPase superfamily. OBG GTPase family.</text>
</comment>
<feature type="binding site" evidence="9">
    <location>
        <begin position="310"/>
        <end position="312"/>
    </location>
    <ligand>
        <name>GTP</name>
        <dbReference type="ChEBI" id="CHEBI:37565"/>
    </ligand>
</feature>
<organism evidence="13 14">
    <name type="scientific">Desulfocucumis palustris</name>
    <dbReference type="NCBI Taxonomy" id="1898651"/>
    <lineage>
        <taxon>Bacteria</taxon>
        <taxon>Bacillati</taxon>
        <taxon>Bacillota</taxon>
        <taxon>Clostridia</taxon>
        <taxon>Eubacteriales</taxon>
        <taxon>Desulfocucumaceae</taxon>
        <taxon>Desulfocucumis</taxon>
    </lineage>
</organism>
<feature type="binding site" evidence="9">
    <location>
        <position position="172"/>
    </location>
    <ligand>
        <name>Mg(2+)</name>
        <dbReference type="ChEBI" id="CHEBI:18420"/>
    </ligand>
</feature>
<dbReference type="InterPro" id="IPR045086">
    <property type="entry name" value="OBG_GTPase"/>
</dbReference>
<comment type="function">
    <text evidence="9">An essential GTPase which binds GTP, GDP and possibly (p)ppGpp with moderate affinity, with high nucleotide exchange rates and a fairly low GTP hydrolysis rate. Plays a role in control of the cell cycle, stress response, ribosome biogenesis and in those bacteria that undergo differentiation, in morphogenesis control.</text>
</comment>
<keyword evidence="3 9" id="KW-0963">Cytoplasm</keyword>
<evidence type="ECO:0000256" key="8">
    <source>
        <dbReference type="ARBA" id="ARBA00023134"/>
    </source>
</evidence>
<proteinExistence type="inferred from homology"/>
<dbReference type="Gene3D" id="3.30.300.350">
    <property type="entry name" value="GTP-binding protein OBG, C-terminal domain"/>
    <property type="match status" value="1"/>
</dbReference>
<dbReference type="InterPro" id="IPR031167">
    <property type="entry name" value="G_OBG"/>
</dbReference>
<accession>A0A2L2XF46</accession>
<name>A0A2L2XF46_9FIRM</name>
<dbReference type="SUPFAM" id="SSF52540">
    <property type="entry name" value="P-loop containing nucleoside triphosphate hydrolases"/>
    <property type="match status" value="1"/>
</dbReference>
<dbReference type="OrthoDB" id="9807318at2"/>
<keyword evidence="4 9" id="KW-0479">Metal-binding</keyword>
<evidence type="ECO:0000256" key="5">
    <source>
        <dbReference type="ARBA" id="ARBA00022741"/>
    </source>
</evidence>
<dbReference type="EC" id="3.6.5.-" evidence="9"/>
<feature type="domain" description="OBG-type G" evidence="10">
    <location>
        <begin position="159"/>
        <end position="329"/>
    </location>
</feature>
<reference evidence="14" key="1">
    <citation type="submission" date="2018-02" db="EMBL/GenBank/DDBJ databases">
        <title>Genome sequence of Desulfocucumis palustris strain NAW-5.</title>
        <authorList>
            <person name="Watanabe M."/>
            <person name="Kojima H."/>
            <person name="Fukui M."/>
        </authorList>
    </citation>
    <scope>NUCLEOTIDE SEQUENCE [LARGE SCALE GENOMIC DNA]</scope>
    <source>
        <strain evidence="14">NAW-5</strain>
    </source>
</reference>
<dbReference type="GO" id="GO:0005737">
    <property type="term" value="C:cytoplasm"/>
    <property type="evidence" value="ECO:0007669"/>
    <property type="project" value="UniProtKB-SubCell"/>
</dbReference>
<dbReference type="AlphaFoldDB" id="A0A2L2XF46"/>
<dbReference type="CDD" id="cd01898">
    <property type="entry name" value="Obg"/>
    <property type="match status" value="1"/>
</dbReference>
<dbReference type="InterPro" id="IPR006169">
    <property type="entry name" value="GTP1_OBG_dom"/>
</dbReference>
<feature type="binding site" evidence="9">
    <location>
        <begin position="165"/>
        <end position="172"/>
    </location>
    <ligand>
        <name>GTP</name>
        <dbReference type="ChEBI" id="CHEBI:37565"/>
    </ligand>
</feature>